<dbReference type="EMBL" id="GBRH01224294">
    <property type="protein sequence ID" value="JAD73601.1"/>
    <property type="molecule type" value="Transcribed_RNA"/>
</dbReference>
<reference evidence="1" key="1">
    <citation type="submission" date="2014-09" db="EMBL/GenBank/DDBJ databases">
        <authorList>
            <person name="Magalhaes I.L.F."/>
            <person name="Oliveira U."/>
            <person name="Santos F.R."/>
            <person name="Vidigal T.H.D.A."/>
            <person name="Brescovit A.D."/>
            <person name="Santos A.J."/>
        </authorList>
    </citation>
    <scope>NUCLEOTIDE SEQUENCE</scope>
    <source>
        <tissue evidence="1">Shoot tissue taken approximately 20 cm above the soil surface</tissue>
    </source>
</reference>
<evidence type="ECO:0000313" key="1">
    <source>
        <dbReference type="EMBL" id="JAD73601.1"/>
    </source>
</evidence>
<proteinExistence type="predicted"/>
<accession>A0A0A9CDJ0</accession>
<name>A0A0A9CDJ0_ARUDO</name>
<protein>
    <submittedName>
        <fullName evidence="1">Uncharacterized protein</fullName>
    </submittedName>
</protein>
<dbReference type="AlphaFoldDB" id="A0A0A9CDJ0"/>
<organism evidence="1">
    <name type="scientific">Arundo donax</name>
    <name type="common">Giant reed</name>
    <name type="synonym">Donax arundinaceus</name>
    <dbReference type="NCBI Taxonomy" id="35708"/>
    <lineage>
        <taxon>Eukaryota</taxon>
        <taxon>Viridiplantae</taxon>
        <taxon>Streptophyta</taxon>
        <taxon>Embryophyta</taxon>
        <taxon>Tracheophyta</taxon>
        <taxon>Spermatophyta</taxon>
        <taxon>Magnoliopsida</taxon>
        <taxon>Liliopsida</taxon>
        <taxon>Poales</taxon>
        <taxon>Poaceae</taxon>
        <taxon>PACMAD clade</taxon>
        <taxon>Arundinoideae</taxon>
        <taxon>Arundineae</taxon>
        <taxon>Arundo</taxon>
    </lineage>
</organism>
<reference evidence="1" key="2">
    <citation type="journal article" date="2015" name="Data Brief">
        <title>Shoot transcriptome of the giant reed, Arundo donax.</title>
        <authorList>
            <person name="Barrero R.A."/>
            <person name="Guerrero F.D."/>
            <person name="Moolhuijzen P."/>
            <person name="Goolsby J.A."/>
            <person name="Tidwell J."/>
            <person name="Bellgard S.E."/>
            <person name="Bellgard M.I."/>
        </authorList>
    </citation>
    <scope>NUCLEOTIDE SEQUENCE</scope>
    <source>
        <tissue evidence="1">Shoot tissue taken approximately 20 cm above the soil surface</tissue>
    </source>
</reference>
<sequence>MTLQISLQLVPIHIACIQKFHRTHPPIPTSFWIQTNFTPYVDQKCHCNALGGRSWIILLLHGQRS</sequence>